<reference evidence="2" key="3">
    <citation type="submission" date="2015-02" db="EMBL/GenBank/DDBJ databases">
        <title>Evolutionary Origins and Diversification of the Mycorrhizal Mutualists.</title>
        <authorList>
            <consortium name="DOE Joint Genome Institute"/>
            <consortium name="Mycorrhizal Genomics Consortium"/>
            <person name="Kohler A."/>
            <person name="Kuo A."/>
            <person name="Nagy L.G."/>
            <person name="Floudas D."/>
            <person name="Copeland A."/>
            <person name="Barry K.W."/>
            <person name="Cichocki N."/>
            <person name="Veneault-Fourrey C."/>
            <person name="LaButti K."/>
            <person name="Lindquist E.A."/>
            <person name="Lipzen A."/>
            <person name="Lundell T."/>
            <person name="Morin E."/>
            <person name="Murat C."/>
            <person name="Riley R."/>
            <person name="Ohm R."/>
            <person name="Sun H."/>
            <person name="Tunlid A."/>
            <person name="Henrissat B."/>
            <person name="Grigoriev I.V."/>
            <person name="Hibbett D.S."/>
            <person name="Martin F."/>
        </authorList>
    </citation>
    <scope>NUCLEOTIDE SEQUENCE</scope>
    <source>
        <strain evidence="2">441</strain>
    </source>
</reference>
<dbReference type="EMBL" id="KN833750">
    <property type="protein sequence ID" value="KIK21555.1"/>
    <property type="molecule type" value="Genomic_DNA"/>
</dbReference>
<evidence type="ECO:0000313" key="1">
    <source>
        <dbReference type="EMBL" id="KIK11939.1"/>
    </source>
</evidence>
<reference evidence="2 3" key="1">
    <citation type="submission" date="2014-04" db="EMBL/GenBank/DDBJ databases">
        <authorList>
            <consortium name="DOE Joint Genome Institute"/>
            <person name="Kuo A."/>
            <person name="Kohler A."/>
            <person name="Costa M.D."/>
            <person name="Nagy L.G."/>
            <person name="Floudas D."/>
            <person name="Copeland A."/>
            <person name="Barry K.W."/>
            <person name="Cichocki N."/>
            <person name="Veneault-Fourrey C."/>
            <person name="LaButti K."/>
            <person name="Lindquist E.A."/>
            <person name="Lipzen A."/>
            <person name="Lundell T."/>
            <person name="Morin E."/>
            <person name="Murat C."/>
            <person name="Sun H."/>
            <person name="Tunlid A."/>
            <person name="Henrissat B."/>
            <person name="Grigoriev I.V."/>
            <person name="Hibbett D.S."/>
            <person name="Martin F."/>
            <person name="Nordberg H.P."/>
            <person name="Cantor M.N."/>
            <person name="Hua S.X."/>
        </authorList>
    </citation>
    <scope>NUCLEOTIDE SEQUENCE [LARGE SCALE GENOMIC DNA]</scope>
    <source>
        <strain evidence="2 3">441</strain>
    </source>
</reference>
<dbReference type="Proteomes" id="UP000054018">
    <property type="component" value="Unassembled WGS sequence"/>
</dbReference>
<evidence type="ECO:0000313" key="2">
    <source>
        <dbReference type="EMBL" id="KIK21555.1"/>
    </source>
</evidence>
<keyword evidence="3" id="KW-1185">Reference proteome</keyword>
<dbReference type="HOGENOM" id="CLU_2574782_0_0_1"/>
<gene>
    <name evidence="2" type="ORF">PISMIDRAFT_103897</name>
    <name evidence="1" type="ORF">PISMIDRAFT_121814</name>
</gene>
<accession>A0A0C9YA46</accession>
<dbReference type="EMBL" id="KN834137">
    <property type="protein sequence ID" value="KIK11939.1"/>
    <property type="molecule type" value="Genomic_DNA"/>
</dbReference>
<dbReference type="OrthoDB" id="2603131at2759"/>
<name>A0A0C9YA46_9AGAM</name>
<reference evidence="3" key="2">
    <citation type="submission" date="2015-01" db="EMBL/GenBank/DDBJ databases">
        <title>Evolutionary Origins and Diversification of the Mycorrhizal Mutualists.</title>
        <authorList>
            <consortium name="DOE Joint Genome Institute"/>
            <consortium name="Mycorrhizal Genomics Consortium"/>
            <person name="Kohler A."/>
            <person name="Kuo A."/>
            <person name="Nagy L.G."/>
            <person name="Floudas D."/>
            <person name="Copeland A."/>
            <person name="Barry K.W."/>
            <person name="Cichocki N."/>
            <person name="Veneault-Fourrey C."/>
            <person name="LaButti K."/>
            <person name="Lindquist E.A."/>
            <person name="Lipzen A."/>
            <person name="Lundell T."/>
            <person name="Morin E."/>
            <person name="Murat C."/>
            <person name="Riley R."/>
            <person name="Ohm R."/>
            <person name="Sun H."/>
            <person name="Tunlid A."/>
            <person name="Henrissat B."/>
            <person name="Grigoriev I.V."/>
            <person name="Hibbett D.S."/>
            <person name="Martin F."/>
        </authorList>
    </citation>
    <scope>NUCLEOTIDE SEQUENCE [LARGE SCALE GENOMIC DNA]</scope>
    <source>
        <strain evidence="1 3">441</strain>
    </source>
</reference>
<dbReference type="AlphaFoldDB" id="A0A0C9YA46"/>
<evidence type="ECO:0000313" key="3">
    <source>
        <dbReference type="Proteomes" id="UP000054018"/>
    </source>
</evidence>
<proteinExistence type="predicted"/>
<sequence>MGSLFTPQANSALVFIFPSLLESIGPFNACVLAKYQDCWITSPNSLYVPEPFVFEARVMEPLHDGRFGHINCFQWPQLYLE</sequence>
<organism evidence="2 3">
    <name type="scientific">Pisolithus microcarpus 441</name>
    <dbReference type="NCBI Taxonomy" id="765257"/>
    <lineage>
        <taxon>Eukaryota</taxon>
        <taxon>Fungi</taxon>
        <taxon>Dikarya</taxon>
        <taxon>Basidiomycota</taxon>
        <taxon>Agaricomycotina</taxon>
        <taxon>Agaricomycetes</taxon>
        <taxon>Agaricomycetidae</taxon>
        <taxon>Boletales</taxon>
        <taxon>Sclerodermatineae</taxon>
        <taxon>Pisolithaceae</taxon>
        <taxon>Pisolithus</taxon>
    </lineage>
</organism>
<protein>
    <submittedName>
        <fullName evidence="2">Uncharacterized protein</fullName>
    </submittedName>
</protein>